<dbReference type="EMBL" id="BSPX01000035">
    <property type="protein sequence ID" value="GLT22946.1"/>
    <property type="molecule type" value="Genomic_DNA"/>
</dbReference>
<dbReference type="Proteomes" id="UP001157167">
    <property type="component" value="Unassembled WGS sequence"/>
</dbReference>
<proteinExistence type="predicted"/>
<gene>
    <name evidence="1" type="ORF">GCM10007933_24070</name>
</gene>
<comment type="caution">
    <text evidence="1">The sequence shown here is derived from an EMBL/GenBank/DDBJ whole genome shotgun (WGS) entry which is preliminary data.</text>
</comment>
<organism evidence="1 2">
    <name type="scientific">Zoogloea oryzae</name>
    <dbReference type="NCBI Taxonomy" id="310767"/>
    <lineage>
        <taxon>Bacteria</taxon>
        <taxon>Pseudomonadati</taxon>
        <taxon>Pseudomonadota</taxon>
        <taxon>Betaproteobacteria</taxon>
        <taxon>Rhodocyclales</taxon>
        <taxon>Zoogloeaceae</taxon>
        <taxon>Zoogloea</taxon>
    </lineage>
</organism>
<protein>
    <submittedName>
        <fullName evidence="1">Uncharacterized protein</fullName>
    </submittedName>
</protein>
<dbReference type="RefSeq" id="WP_284188209.1">
    <property type="nucleotide sequence ID" value="NZ_BSPX01000035.1"/>
</dbReference>
<evidence type="ECO:0000313" key="1">
    <source>
        <dbReference type="EMBL" id="GLT22946.1"/>
    </source>
</evidence>
<accession>A0ABQ6FDF2</accession>
<keyword evidence="2" id="KW-1185">Reference proteome</keyword>
<evidence type="ECO:0000313" key="2">
    <source>
        <dbReference type="Proteomes" id="UP001157167"/>
    </source>
</evidence>
<sequence length="118" mass="12973">MIASRAIALTVMSQSDAQHRLPVAIFPGGELRLMRMPPLMRAYQRDPALVTEWIRHEFPRIRAKAKAVVADIFFGDEAAVLSDYHTGTTWAPVGVTPVVKTTGARFKLNLISAISPTS</sequence>
<name>A0ABQ6FDF2_9RHOO</name>
<reference evidence="2" key="1">
    <citation type="journal article" date="2019" name="Int. J. Syst. Evol. Microbiol.">
        <title>The Global Catalogue of Microorganisms (GCM) 10K type strain sequencing project: providing services to taxonomists for standard genome sequencing and annotation.</title>
        <authorList>
            <consortium name="The Broad Institute Genomics Platform"/>
            <consortium name="The Broad Institute Genome Sequencing Center for Infectious Disease"/>
            <person name="Wu L."/>
            <person name="Ma J."/>
        </authorList>
    </citation>
    <scope>NUCLEOTIDE SEQUENCE [LARGE SCALE GENOMIC DNA]</scope>
    <source>
        <strain evidence="2">NBRC 102407</strain>
    </source>
</reference>